<dbReference type="InterPro" id="IPR009072">
    <property type="entry name" value="Histone-fold"/>
</dbReference>
<dbReference type="Proteomes" id="UP000182334">
    <property type="component" value="Chromosome IV"/>
</dbReference>
<dbReference type="EMBL" id="LT635759">
    <property type="protein sequence ID" value="SGZ53703.1"/>
    <property type="molecule type" value="Genomic_DNA"/>
</dbReference>
<reference evidence="4 5" key="1">
    <citation type="submission" date="2016-10" db="EMBL/GenBank/DDBJ databases">
        <authorList>
            <person name="de Groot N.N."/>
        </authorList>
    </citation>
    <scope>NUCLEOTIDE SEQUENCE [LARGE SCALE GENOMIC DNA]</scope>
    <source>
        <strain evidence="4 5">CBS 141442</strain>
    </source>
</reference>
<evidence type="ECO:0000259" key="3">
    <source>
        <dbReference type="PROSITE" id="PS50157"/>
    </source>
</evidence>
<gene>
    <name evidence="4" type="ORF">SAMEA4029010_CIC11G00000004573</name>
</gene>
<feature type="domain" description="C2H2-type" evidence="3">
    <location>
        <begin position="372"/>
        <end position="402"/>
    </location>
</feature>
<feature type="region of interest" description="Disordered" evidence="2">
    <location>
        <begin position="467"/>
        <end position="504"/>
    </location>
</feature>
<dbReference type="InterPro" id="IPR018465">
    <property type="entry name" value="Scm3/HJURP"/>
</dbReference>
<dbReference type="OrthoDB" id="2420608at2759"/>
<dbReference type="PANTHER" id="PTHR15992">
    <property type="entry name" value="HOLLIDAY JUNCTION RECOGNITION PROTEIN"/>
    <property type="match status" value="1"/>
</dbReference>
<dbReference type="Pfam" id="PF10384">
    <property type="entry name" value="Scm3"/>
    <property type="match status" value="1"/>
</dbReference>
<feature type="compositionally biased region" description="Basic and acidic residues" evidence="2">
    <location>
        <begin position="491"/>
        <end position="504"/>
    </location>
</feature>
<evidence type="ECO:0000313" key="5">
    <source>
        <dbReference type="Proteomes" id="UP000182334"/>
    </source>
</evidence>
<feature type="region of interest" description="Disordered" evidence="2">
    <location>
        <begin position="201"/>
        <end position="253"/>
    </location>
</feature>
<dbReference type="PROSITE" id="PS50157">
    <property type="entry name" value="ZINC_FINGER_C2H2_2"/>
    <property type="match status" value="1"/>
</dbReference>
<keyword evidence="1" id="KW-0863">Zinc-finger</keyword>
<proteinExistence type="predicted"/>
<dbReference type="GO" id="GO:0008270">
    <property type="term" value="F:zinc ion binding"/>
    <property type="evidence" value="ECO:0007669"/>
    <property type="project" value="UniProtKB-KW"/>
</dbReference>
<evidence type="ECO:0000256" key="2">
    <source>
        <dbReference type="SAM" id="MobiDB-lite"/>
    </source>
</evidence>
<feature type="compositionally biased region" description="Acidic residues" evidence="2">
    <location>
        <begin position="476"/>
        <end position="485"/>
    </location>
</feature>
<feature type="region of interest" description="Disordered" evidence="2">
    <location>
        <begin position="1"/>
        <end position="32"/>
    </location>
</feature>
<dbReference type="PANTHER" id="PTHR15992:SF5">
    <property type="entry name" value="HOLLIDAY JUNCTION RECOGNITION PROTEIN"/>
    <property type="match status" value="1"/>
</dbReference>
<dbReference type="GO" id="GO:0005634">
    <property type="term" value="C:nucleus"/>
    <property type="evidence" value="ECO:0007669"/>
    <property type="project" value="InterPro"/>
</dbReference>
<evidence type="ECO:0000313" key="4">
    <source>
        <dbReference type="EMBL" id="SGZ53703.1"/>
    </source>
</evidence>
<protein>
    <submittedName>
        <fullName evidence="4">CIC11C00000004573</fullName>
    </submittedName>
</protein>
<dbReference type="STRING" id="45354.A0A1L0BQM5"/>
<dbReference type="GO" id="GO:0046982">
    <property type="term" value="F:protein heterodimerization activity"/>
    <property type="evidence" value="ECO:0007669"/>
    <property type="project" value="InterPro"/>
</dbReference>
<organism evidence="4 5">
    <name type="scientific">Sungouiella intermedia</name>
    <dbReference type="NCBI Taxonomy" id="45354"/>
    <lineage>
        <taxon>Eukaryota</taxon>
        <taxon>Fungi</taxon>
        <taxon>Dikarya</taxon>
        <taxon>Ascomycota</taxon>
        <taxon>Saccharomycotina</taxon>
        <taxon>Pichiomycetes</taxon>
        <taxon>Metschnikowiaceae</taxon>
        <taxon>Sungouiella</taxon>
    </lineage>
</organism>
<feature type="compositionally biased region" description="Basic and acidic residues" evidence="2">
    <location>
        <begin position="143"/>
        <end position="154"/>
    </location>
</feature>
<dbReference type="AlphaFoldDB" id="A0A1L0BQM5"/>
<evidence type="ECO:0000256" key="1">
    <source>
        <dbReference type="PROSITE-ProRule" id="PRU00042"/>
    </source>
</evidence>
<dbReference type="GO" id="GO:0042393">
    <property type="term" value="F:histone binding"/>
    <property type="evidence" value="ECO:0007669"/>
    <property type="project" value="InterPro"/>
</dbReference>
<accession>A0A1L0BQM5</accession>
<dbReference type="Gene3D" id="1.10.20.10">
    <property type="entry name" value="Histone, subunit A"/>
    <property type="match status" value="1"/>
</dbReference>
<keyword evidence="5" id="KW-1185">Reference proteome</keyword>
<keyword evidence="1" id="KW-0479">Metal-binding</keyword>
<sequence length="553" mass="62884">MDNQSPGRSFETLIPIDDFSDSSSGESERNGGFARVLAQSSVENFEADLSKLKQDSSAKFKKRWQEIILRYSEIDDEIESDEIDLHTGKITVDNGHLRSLAAEGQMINGVKVHSSIWTGDYDYDKIMKEEDRLQRQQRKAKQQMREKLKREDRFYNSSPSTTDSDVFGDRLVVDVSPSKRLSISPLKRKFSLPSGYISPVKRSVESRDSPNHSPLRYQSQNVSYSPLGNKIPAESLPESKKSSQNSNLPHRSKPRKLSFENYIHDDLYSMVSDLNDDIQLSLYTCAFSECRYTSETKTMYRSHLLLKHVSELRKIGYPVTKESNYEDPKLIAGGVLELPSKKALDLTIPEMTILKLNLHFPLQMSISPGCPYVCKRNIGSGKCTKSFMSSKQLVEHQQKYPHQCSTRRQVLLCPILGCDYMTDCGGEEWRDHVNSKHSGDVKPPKMAIIDNEVMESIEDVFSDSVSSLDFSGDEKGEPEEDEDSSEALGNKGEEEEREEKEVRLVNEAKVEEKTKIPRKEVDDFWTPKAPVVSDITTLVSHNFEFEIVTSDDE</sequence>
<keyword evidence="1" id="KW-0862">Zinc</keyword>
<feature type="compositionally biased region" description="Polar residues" evidence="2">
    <location>
        <begin position="216"/>
        <end position="226"/>
    </location>
</feature>
<name>A0A1L0BQM5_9ASCO</name>
<dbReference type="InterPro" id="IPR013087">
    <property type="entry name" value="Znf_C2H2_type"/>
</dbReference>
<feature type="region of interest" description="Disordered" evidence="2">
    <location>
        <begin position="134"/>
        <end position="162"/>
    </location>
</feature>